<evidence type="ECO:0000259" key="1">
    <source>
        <dbReference type="Pfam" id="PF02931"/>
    </source>
</evidence>
<dbReference type="SUPFAM" id="SSF63712">
    <property type="entry name" value="Nicotinic receptor ligand binding domain-like"/>
    <property type="match status" value="1"/>
</dbReference>
<name>A0A834JUL7_VESVU</name>
<dbReference type="AlphaFoldDB" id="A0A834JUL7"/>
<dbReference type="GO" id="GO:0005230">
    <property type="term" value="F:extracellular ligand-gated monoatomic ion channel activity"/>
    <property type="evidence" value="ECO:0007669"/>
    <property type="project" value="InterPro"/>
</dbReference>
<accession>A0A834JUL7</accession>
<feature type="domain" description="Neurotransmitter-gated ion-channel ligand-binding" evidence="1">
    <location>
        <begin position="51"/>
        <end position="101"/>
    </location>
</feature>
<dbReference type="Proteomes" id="UP000614350">
    <property type="component" value="Unassembled WGS sequence"/>
</dbReference>
<dbReference type="Gene3D" id="2.70.170.10">
    <property type="entry name" value="Neurotransmitter-gated ion-channel ligand-binding domain"/>
    <property type="match status" value="1"/>
</dbReference>
<proteinExistence type="predicted"/>
<dbReference type="InterPro" id="IPR006202">
    <property type="entry name" value="Neur_chan_lig-bd"/>
</dbReference>
<organism evidence="2 3">
    <name type="scientific">Vespula vulgaris</name>
    <name type="common">Yellow jacket</name>
    <name type="synonym">Wasp</name>
    <dbReference type="NCBI Taxonomy" id="7454"/>
    <lineage>
        <taxon>Eukaryota</taxon>
        <taxon>Metazoa</taxon>
        <taxon>Ecdysozoa</taxon>
        <taxon>Arthropoda</taxon>
        <taxon>Hexapoda</taxon>
        <taxon>Insecta</taxon>
        <taxon>Pterygota</taxon>
        <taxon>Neoptera</taxon>
        <taxon>Endopterygota</taxon>
        <taxon>Hymenoptera</taxon>
        <taxon>Apocrita</taxon>
        <taxon>Aculeata</taxon>
        <taxon>Vespoidea</taxon>
        <taxon>Vespidae</taxon>
        <taxon>Vespinae</taxon>
        <taxon>Vespula</taxon>
    </lineage>
</organism>
<protein>
    <recommendedName>
        <fullName evidence="1">Neurotransmitter-gated ion-channel ligand-binding domain-containing protein</fullName>
    </recommendedName>
</protein>
<gene>
    <name evidence="2" type="ORF">HZH66_008177</name>
</gene>
<dbReference type="InterPro" id="IPR036734">
    <property type="entry name" value="Neur_chan_lig-bd_sf"/>
</dbReference>
<reference evidence="2" key="1">
    <citation type="journal article" date="2020" name="G3 (Bethesda)">
        <title>High-Quality Assemblies for Three Invasive Social Wasps from the &lt;i&gt;Vespula&lt;/i&gt; Genus.</title>
        <authorList>
            <person name="Harrop T.W.R."/>
            <person name="Guhlin J."/>
            <person name="McLaughlin G.M."/>
            <person name="Permina E."/>
            <person name="Stockwell P."/>
            <person name="Gilligan J."/>
            <person name="Le Lec M.F."/>
            <person name="Gruber M.A.M."/>
            <person name="Quinn O."/>
            <person name="Lovegrove M."/>
            <person name="Duncan E.J."/>
            <person name="Remnant E.J."/>
            <person name="Van Eeckhoven J."/>
            <person name="Graham B."/>
            <person name="Knapp R.A."/>
            <person name="Langford K.W."/>
            <person name="Kronenberg Z."/>
            <person name="Press M.O."/>
            <person name="Eacker S.M."/>
            <person name="Wilson-Rankin E.E."/>
            <person name="Purcell J."/>
            <person name="Lester P.J."/>
            <person name="Dearden P.K."/>
        </authorList>
    </citation>
    <scope>NUCLEOTIDE SEQUENCE</scope>
    <source>
        <strain evidence="2">Marl-1</strain>
    </source>
</reference>
<dbReference type="Pfam" id="PF02931">
    <property type="entry name" value="Neur_chan_LBD"/>
    <property type="match status" value="1"/>
</dbReference>
<dbReference type="EMBL" id="JACSEA010000008">
    <property type="protein sequence ID" value="KAF7395003.1"/>
    <property type="molecule type" value="Genomic_DNA"/>
</dbReference>
<keyword evidence="3" id="KW-1185">Reference proteome</keyword>
<dbReference type="GO" id="GO:0016020">
    <property type="term" value="C:membrane"/>
    <property type="evidence" value="ECO:0007669"/>
    <property type="project" value="InterPro"/>
</dbReference>
<sequence>MILGNGTVALGLVDSPGMNSFGRKGPGVTESIKVFTVNVNWAGLVSGGSHEKRLLNNLLDSYNVLERPVGNESDPLVLSFGLTLMQIIDVVSSNKPFKLTILQA</sequence>
<evidence type="ECO:0000313" key="3">
    <source>
        <dbReference type="Proteomes" id="UP000614350"/>
    </source>
</evidence>
<evidence type="ECO:0000313" key="2">
    <source>
        <dbReference type="EMBL" id="KAF7395003.1"/>
    </source>
</evidence>
<comment type="caution">
    <text evidence="2">The sequence shown here is derived from an EMBL/GenBank/DDBJ whole genome shotgun (WGS) entry which is preliminary data.</text>
</comment>